<evidence type="ECO:0000256" key="1">
    <source>
        <dbReference type="ARBA" id="ARBA00004141"/>
    </source>
</evidence>
<gene>
    <name evidence="11" type="ORF">HAX54_040666</name>
</gene>
<name>A0ABS8SLF8_DATST</name>
<dbReference type="Pfam" id="PF12796">
    <property type="entry name" value="Ank_2"/>
    <property type="match status" value="1"/>
</dbReference>
<feature type="transmembrane region" description="Helical" evidence="9">
    <location>
        <begin position="310"/>
        <end position="333"/>
    </location>
</feature>
<dbReference type="PROSITE" id="PS50297">
    <property type="entry name" value="ANK_REP_REGION"/>
    <property type="match status" value="1"/>
</dbReference>
<dbReference type="Gene3D" id="1.25.40.20">
    <property type="entry name" value="Ankyrin repeat-containing domain"/>
    <property type="match status" value="1"/>
</dbReference>
<evidence type="ECO:0000256" key="3">
    <source>
        <dbReference type="ARBA" id="ARBA00022737"/>
    </source>
</evidence>
<keyword evidence="12" id="KW-1185">Reference proteome</keyword>
<dbReference type="Pfam" id="PF13962">
    <property type="entry name" value="PGG"/>
    <property type="match status" value="1"/>
</dbReference>
<keyword evidence="2 9" id="KW-0812">Transmembrane</keyword>
<keyword evidence="5 7" id="KW-0040">ANK repeat</keyword>
<dbReference type="PROSITE" id="PS50088">
    <property type="entry name" value="ANK_REPEAT"/>
    <property type="match status" value="1"/>
</dbReference>
<dbReference type="PANTHER" id="PTHR24186">
    <property type="entry name" value="PROTEIN PHOSPHATASE 1 REGULATORY SUBUNIT"/>
    <property type="match status" value="1"/>
</dbReference>
<feature type="region of interest" description="Disordered" evidence="8">
    <location>
        <begin position="163"/>
        <end position="184"/>
    </location>
</feature>
<sequence>MLGWKKSLAYTQAGSGNDWTTSIHIAASEGYVSMINVLSKHCPDCLEMVDSSGRNALHVAISNNKRRVVRFLLNSKVSNNFIDEADNDGNTPLHLLAASNGLYVPLKLRGHPDAKKMLFNKENQTPFDIVVSGTETTQSAKRLFKRRLRYNRFGRRDFDIKKKKMQDREDEMESTENKAKRKSKGKLEDIMAATQIHLVVATLLVTVTFAAGFTLPGGFESDPDSPNKGMAILTRKAAFHAFVVSDAIAFACSAGAVFSYFFLAANAAATKKIRIILPLFNIALLLQLFAILAVVVAFVTGMYATIAHSLGLAVVCITGCASFLVCALLLCAFS</sequence>
<evidence type="ECO:0000256" key="2">
    <source>
        <dbReference type="ARBA" id="ARBA00022692"/>
    </source>
</evidence>
<dbReference type="InterPro" id="IPR002110">
    <property type="entry name" value="Ankyrin_rpt"/>
</dbReference>
<dbReference type="InterPro" id="IPR036770">
    <property type="entry name" value="Ankyrin_rpt-contain_sf"/>
</dbReference>
<comment type="subcellular location">
    <subcellularLocation>
        <location evidence="1">Membrane</location>
        <topology evidence="1">Multi-pass membrane protein</topology>
    </subcellularLocation>
</comment>
<comment type="caution">
    <text evidence="11">The sequence shown here is derived from an EMBL/GenBank/DDBJ whole genome shotgun (WGS) entry which is preliminary data.</text>
</comment>
<feature type="repeat" description="ANK" evidence="7">
    <location>
        <begin position="52"/>
        <end position="84"/>
    </location>
</feature>
<keyword evidence="3" id="KW-0677">Repeat</keyword>
<protein>
    <recommendedName>
        <fullName evidence="10">PGG domain-containing protein</fullName>
    </recommendedName>
</protein>
<evidence type="ECO:0000256" key="5">
    <source>
        <dbReference type="ARBA" id="ARBA00023043"/>
    </source>
</evidence>
<accession>A0ABS8SLF8</accession>
<dbReference type="PANTHER" id="PTHR24186:SF50">
    <property type="entry name" value="ANKYRIN REPEAT-CONTAINING PROTEIN ITN1-LIKE ISOFORM X1"/>
    <property type="match status" value="1"/>
</dbReference>
<dbReference type="InterPro" id="IPR026961">
    <property type="entry name" value="PGG_dom"/>
</dbReference>
<proteinExistence type="predicted"/>
<evidence type="ECO:0000256" key="4">
    <source>
        <dbReference type="ARBA" id="ARBA00022989"/>
    </source>
</evidence>
<evidence type="ECO:0000259" key="10">
    <source>
        <dbReference type="Pfam" id="PF13962"/>
    </source>
</evidence>
<evidence type="ECO:0000256" key="6">
    <source>
        <dbReference type="ARBA" id="ARBA00023136"/>
    </source>
</evidence>
<dbReference type="SMART" id="SM00248">
    <property type="entry name" value="ANK"/>
    <property type="match status" value="3"/>
</dbReference>
<reference evidence="11 12" key="1">
    <citation type="journal article" date="2021" name="BMC Genomics">
        <title>Datura genome reveals duplications of psychoactive alkaloid biosynthetic genes and high mutation rate following tissue culture.</title>
        <authorList>
            <person name="Rajewski A."/>
            <person name="Carter-House D."/>
            <person name="Stajich J."/>
            <person name="Litt A."/>
        </authorList>
    </citation>
    <scope>NUCLEOTIDE SEQUENCE [LARGE SCALE GENOMIC DNA]</scope>
    <source>
        <strain evidence="11">AR-01</strain>
    </source>
</reference>
<feature type="transmembrane region" description="Helical" evidence="9">
    <location>
        <begin position="237"/>
        <end position="263"/>
    </location>
</feature>
<evidence type="ECO:0000313" key="12">
    <source>
        <dbReference type="Proteomes" id="UP000823775"/>
    </source>
</evidence>
<feature type="transmembrane region" description="Helical" evidence="9">
    <location>
        <begin position="275"/>
        <end position="304"/>
    </location>
</feature>
<evidence type="ECO:0000256" key="7">
    <source>
        <dbReference type="PROSITE-ProRule" id="PRU00023"/>
    </source>
</evidence>
<evidence type="ECO:0000256" key="9">
    <source>
        <dbReference type="SAM" id="Phobius"/>
    </source>
</evidence>
<feature type="transmembrane region" description="Helical" evidence="9">
    <location>
        <begin position="190"/>
        <end position="217"/>
    </location>
</feature>
<organism evidence="11 12">
    <name type="scientific">Datura stramonium</name>
    <name type="common">Jimsonweed</name>
    <name type="synonym">Common thornapple</name>
    <dbReference type="NCBI Taxonomy" id="4076"/>
    <lineage>
        <taxon>Eukaryota</taxon>
        <taxon>Viridiplantae</taxon>
        <taxon>Streptophyta</taxon>
        <taxon>Embryophyta</taxon>
        <taxon>Tracheophyta</taxon>
        <taxon>Spermatophyta</taxon>
        <taxon>Magnoliopsida</taxon>
        <taxon>eudicotyledons</taxon>
        <taxon>Gunneridae</taxon>
        <taxon>Pentapetalae</taxon>
        <taxon>asterids</taxon>
        <taxon>lamiids</taxon>
        <taxon>Solanales</taxon>
        <taxon>Solanaceae</taxon>
        <taxon>Solanoideae</taxon>
        <taxon>Datureae</taxon>
        <taxon>Datura</taxon>
    </lineage>
</organism>
<evidence type="ECO:0000256" key="8">
    <source>
        <dbReference type="SAM" id="MobiDB-lite"/>
    </source>
</evidence>
<keyword evidence="4 9" id="KW-1133">Transmembrane helix</keyword>
<dbReference type="SUPFAM" id="SSF48403">
    <property type="entry name" value="Ankyrin repeat"/>
    <property type="match status" value="1"/>
</dbReference>
<feature type="domain" description="PGG" evidence="10">
    <location>
        <begin position="191"/>
        <end position="304"/>
    </location>
</feature>
<keyword evidence="6 9" id="KW-0472">Membrane</keyword>
<dbReference type="Proteomes" id="UP000823775">
    <property type="component" value="Unassembled WGS sequence"/>
</dbReference>
<evidence type="ECO:0000313" key="11">
    <source>
        <dbReference type="EMBL" id="MCD7459339.1"/>
    </source>
</evidence>
<dbReference type="EMBL" id="JACEIK010000578">
    <property type="protein sequence ID" value="MCD7459339.1"/>
    <property type="molecule type" value="Genomic_DNA"/>
</dbReference>